<protein>
    <recommendedName>
        <fullName evidence="4">F-box domain-containing protein</fullName>
    </recommendedName>
</protein>
<feature type="compositionally biased region" description="Basic and acidic residues" evidence="1">
    <location>
        <begin position="294"/>
        <end position="305"/>
    </location>
</feature>
<proteinExistence type="predicted"/>
<dbReference type="EMBL" id="JH930480">
    <property type="protein sequence ID" value="EKM49660.1"/>
    <property type="molecule type" value="Genomic_DNA"/>
</dbReference>
<dbReference type="RefSeq" id="XP_007401722.1">
    <property type="nucleotide sequence ID" value="XM_007401660.1"/>
</dbReference>
<dbReference type="GeneID" id="18919051"/>
<dbReference type="KEGG" id="pco:PHACADRAFT_265228"/>
<evidence type="ECO:0000313" key="2">
    <source>
        <dbReference type="EMBL" id="EKM49660.1"/>
    </source>
</evidence>
<sequence length="305" mass="34260">MHETLLSDEILNRILSYCLFIPPEVFLQFPTEARGNAQAYQTKKRLNYLLVSKRWLKIAKPLLYTSVILRKNAHTKAVAVVLQDCPGLSKKIDTLRLEGGYGRDFSYIVAVSPNIKHLYLNLELASSDTIAGMRKSLTTMDPTNFYAHQVALSGLSRNNQTVLELRAMMETCISSRWANLVSPAACNHSSTPTDLPLHVSRNTCISVTRSPCRPQWLPASGRPTDSRSFTSRRRTRGNGSLRTSTRRFLSRPSFAARTYNSSGVAAWPRRRISSHVSPRPRLSPRTSRCSPSKHGQESRMRAEGT</sequence>
<reference evidence="2 3" key="1">
    <citation type="journal article" date="2012" name="BMC Genomics">
        <title>Comparative genomics of the white-rot fungi, Phanerochaete carnosa and P. chrysosporium, to elucidate the genetic basis of the distinct wood types they colonize.</title>
        <authorList>
            <person name="Suzuki H."/>
            <person name="MacDonald J."/>
            <person name="Syed K."/>
            <person name="Salamov A."/>
            <person name="Hori C."/>
            <person name="Aerts A."/>
            <person name="Henrissat B."/>
            <person name="Wiebenga A."/>
            <person name="vanKuyk P.A."/>
            <person name="Barry K."/>
            <person name="Lindquist E."/>
            <person name="LaButti K."/>
            <person name="Lapidus A."/>
            <person name="Lucas S."/>
            <person name="Coutinho P."/>
            <person name="Gong Y."/>
            <person name="Samejima M."/>
            <person name="Mahadevan R."/>
            <person name="Abou-Zaid M."/>
            <person name="de Vries R.P."/>
            <person name="Igarashi K."/>
            <person name="Yadav J.S."/>
            <person name="Grigoriev I.V."/>
            <person name="Master E.R."/>
        </authorList>
    </citation>
    <scope>NUCLEOTIDE SEQUENCE [LARGE SCALE GENOMIC DNA]</scope>
    <source>
        <strain evidence="2 3">HHB-10118-sp</strain>
    </source>
</reference>
<dbReference type="HOGENOM" id="CLU_912484_0_0_1"/>
<gene>
    <name evidence="2" type="ORF">PHACADRAFT_265228</name>
</gene>
<dbReference type="OrthoDB" id="2786563at2759"/>
<evidence type="ECO:0008006" key="4">
    <source>
        <dbReference type="Google" id="ProtNLM"/>
    </source>
</evidence>
<feature type="region of interest" description="Disordered" evidence="1">
    <location>
        <begin position="215"/>
        <end position="247"/>
    </location>
</feature>
<evidence type="ECO:0000256" key="1">
    <source>
        <dbReference type="SAM" id="MobiDB-lite"/>
    </source>
</evidence>
<accession>K5VSA6</accession>
<feature type="compositionally biased region" description="Low complexity" evidence="1">
    <location>
        <begin position="277"/>
        <end position="292"/>
    </location>
</feature>
<organism evidence="2 3">
    <name type="scientific">Phanerochaete carnosa (strain HHB-10118-sp)</name>
    <name type="common">White-rot fungus</name>
    <name type="synonym">Peniophora carnosa</name>
    <dbReference type="NCBI Taxonomy" id="650164"/>
    <lineage>
        <taxon>Eukaryota</taxon>
        <taxon>Fungi</taxon>
        <taxon>Dikarya</taxon>
        <taxon>Basidiomycota</taxon>
        <taxon>Agaricomycotina</taxon>
        <taxon>Agaricomycetes</taxon>
        <taxon>Polyporales</taxon>
        <taxon>Phanerochaetaceae</taxon>
        <taxon>Phanerochaete</taxon>
    </lineage>
</organism>
<name>K5VSA6_PHACS</name>
<keyword evidence="3" id="KW-1185">Reference proteome</keyword>
<feature type="region of interest" description="Disordered" evidence="1">
    <location>
        <begin position="268"/>
        <end position="305"/>
    </location>
</feature>
<dbReference type="InParanoid" id="K5VSA6"/>
<dbReference type="AlphaFoldDB" id="K5VSA6"/>
<evidence type="ECO:0000313" key="3">
    <source>
        <dbReference type="Proteomes" id="UP000008370"/>
    </source>
</evidence>
<dbReference type="Proteomes" id="UP000008370">
    <property type="component" value="Unassembled WGS sequence"/>
</dbReference>